<dbReference type="EMBL" id="HBIC01053334">
    <property type="protein sequence ID" value="CAE0298509.1"/>
    <property type="molecule type" value="Transcribed_RNA"/>
</dbReference>
<dbReference type="Pfam" id="PF20102">
    <property type="entry name" value="DUF6492"/>
    <property type="match status" value="1"/>
</dbReference>
<dbReference type="InterPro" id="IPR045499">
    <property type="entry name" value="DUF6492"/>
</dbReference>
<dbReference type="AlphaFoldDB" id="A0A7S3MGC7"/>
<proteinExistence type="predicted"/>
<sequence>MYHVPDESEYEITSKLDFVVPLKQVGLITRAVLESIYVFYKPRRIIIISSKVEGNIVRSLSPHWNAGVIEFIDEESFFERNYNISIQQILAQYDATREGDQREPGWWIQQLIKLGAASQIPNISTNYVVWDGDLVPTRRWKLASRDRNGVVKYHIAILQAEARSEFNSYQYAMCMKALTGETPRDPQGGGTFVAHHMVFNKHYVQEMLHHMRLTTGSSLPWPLLIMSYSRKFYRFSEYKTYATYMLNHHPAEFHYHPLSDFGEGGLRFRDANRIIEQLLAACPLSKGGLSYAQIVGFAKENMKEFQGPINTAQEVRQEVSVVPGYIQLDHVYGIAKLGLDPEDLPVLTPTSTSSTHTNYSGNNISHGGALSRGNTPRNSISSITSIDELISAACAGASAVAADELFTEADLHTSASSNKASALGVMHQTNANISNMTPSAEFKVTRVPPGMTNNNTNNYNTINTFATSNPYYTTLNSSYSTSKAVWMSPPSSAVAKVAASKSTAYTHMRPSSCPLDTIGYISNMSNTSKYSENSNTNSYDHCSDVAVGAAVYLTESKEASVLKFPVLGYPIHSHASRRSASVGEEYKTQN</sequence>
<organism evidence="1">
    <name type="scientific">Spumella elongata</name>
    <dbReference type="NCBI Taxonomy" id="89044"/>
    <lineage>
        <taxon>Eukaryota</taxon>
        <taxon>Sar</taxon>
        <taxon>Stramenopiles</taxon>
        <taxon>Ochrophyta</taxon>
        <taxon>Chrysophyceae</taxon>
        <taxon>Chromulinales</taxon>
        <taxon>Chromulinaceae</taxon>
        <taxon>Spumella</taxon>
    </lineage>
</organism>
<name>A0A7S3MGC7_9STRA</name>
<protein>
    <submittedName>
        <fullName evidence="1">Uncharacterized protein</fullName>
    </submittedName>
</protein>
<reference evidence="1" key="1">
    <citation type="submission" date="2021-01" db="EMBL/GenBank/DDBJ databases">
        <authorList>
            <person name="Corre E."/>
            <person name="Pelletier E."/>
            <person name="Niang G."/>
            <person name="Scheremetjew M."/>
            <person name="Finn R."/>
            <person name="Kale V."/>
            <person name="Holt S."/>
            <person name="Cochrane G."/>
            <person name="Meng A."/>
            <person name="Brown T."/>
            <person name="Cohen L."/>
        </authorList>
    </citation>
    <scope>NUCLEOTIDE SEQUENCE</scope>
    <source>
        <strain evidence="1">CCAP 955/1</strain>
    </source>
</reference>
<accession>A0A7S3MGC7</accession>
<gene>
    <name evidence="1" type="ORF">SELO1098_LOCUS27363</name>
</gene>
<evidence type="ECO:0000313" key="1">
    <source>
        <dbReference type="EMBL" id="CAE0298509.1"/>
    </source>
</evidence>